<evidence type="ECO:0000256" key="2">
    <source>
        <dbReference type="SAM" id="Phobius"/>
    </source>
</evidence>
<proteinExistence type="predicted"/>
<dbReference type="EMBL" id="RHGY01000001">
    <property type="protein sequence ID" value="RRG18724.1"/>
    <property type="molecule type" value="Genomic_DNA"/>
</dbReference>
<evidence type="ECO:0000313" key="4">
    <source>
        <dbReference type="Proteomes" id="UP000275836"/>
    </source>
</evidence>
<keyword evidence="2" id="KW-1133">Transmembrane helix</keyword>
<feature type="region of interest" description="Disordered" evidence="1">
    <location>
        <begin position="172"/>
        <end position="194"/>
    </location>
</feature>
<comment type="caution">
    <text evidence="3">The sequence shown here is derived from an EMBL/GenBank/DDBJ whole genome shotgun (WGS) entry which is preliminary data.</text>
</comment>
<dbReference type="InterPro" id="IPR036166">
    <property type="entry name" value="YxeA-like_sf"/>
</dbReference>
<protein>
    <submittedName>
        <fullName evidence="3">Uncharacterized protein</fullName>
    </submittedName>
</protein>
<feature type="compositionally biased region" description="Basic and acidic residues" evidence="1">
    <location>
        <begin position="181"/>
        <end position="194"/>
    </location>
</feature>
<reference evidence="3 4" key="1">
    <citation type="submission" date="2018-10" db="EMBL/GenBank/DDBJ databases">
        <title>Draft genome sequence of Weissella viridescens UCO-SMC3.</title>
        <authorList>
            <person name="Garcia-Cancino A."/>
            <person name="Espinoza-Monje M."/>
            <person name="Albarracin L."/>
            <person name="Garcia-Castillo V."/>
            <person name="Campos-Martin J."/>
            <person name="Nakano Y."/>
            <person name="Guitierrez-Zamorano C."/>
            <person name="Ikeda-Ohtsubo W."/>
            <person name="Morita H."/>
            <person name="Kitazawa H."/>
            <person name="Villena J."/>
        </authorList>
    </citation>
    <scope>NUCLEOTIDE SEQUENCE [LARGE SCALE GENOMIC DNA]</scope>
    <source>
        <strain evidence="3 4">UCO-SMC3</strain>
    </source>
</reference>
<feature type="transmembrane region" description="Helical" evidence="2">
    <location>
        <begin position="68"/>
        <end position="92"/>
    </location>
</feature>
<dbReference type="SUPFAM" id="SSF159121">
    <property type="entry name" value="BC4932-like"/>
    <property type="match status" value="1"/>
</dbReference>
<accession>A0A3P2RDM8</accession>
<evidence type="ECO:0000313" key="3">
    <source>
        <dbReference type="EMBL" id="RRG18724.1"/>
    </source>
</evidence>
<gene>
    <name evidence="3" type="ORF">D3P96_01700</name>
</gene>
<sequence length="194" mass="21850">MQKKKVGKKVTRKKTTHMVNLRNRISRLKMGRLKNPKHAKKEHAKNNETAVNRMHHPSLIFRKIWKGVLLLMIAIGVLTAPLMMLVPVVLIINQIEMSYTPYSYVQISSKGFDEVSHVYTLNTFDKNGAPAAVGEYGSDEAIPIGTWLKVKVTGYHATPAYLKEIPESEVPKPAIAANKQRQKETKENGGVDYD</sequence>
<dbReference type="Gene3D" id="2.40.50.480">
    <property type="match status" value="1"/>
</dbReference>
<evidence type="ECO:0000256" key="1">
    <source>
        <dbReference type="SAM" id="MobiDB-lite"/>
    </source>
</evidence>
<organism evidence="3 4">
    <name type="scientific">Weissella viridescens</name>
    <name type="common">Lactobacillus viridescens</name>
    <dbReference type="NCBI Taxonomy" id="1629"/>
    <lineage>
        <taxon>Bacteria</taxon>
        <taxon>Bacillati</taxon>
        <taxon>Bacillota</taxon>
        <taxon>Bacilli</taxon>
        <taxon>Lactobacillales</taxon>
        <taxon>Lactobacillaceae</taxon>
        <taxon>Weissella</taxon>
    </lineage>
</organism>
<dbReference type="Proteomes" id="UP000275836">
    <property type="component" value="Unassembled WGS sequence"/>
</dbReference>
<name>A0A3P2RDM8_WEIVI</name>
<dbReference type="RefSeq" id="WP_124942664.1">
    <property type="nucleotide sequence ID" value="NZ_RHGY01000001.1"/>
</dbReference>
<keyword evidence="2" id="KW-0472">Membrane</keyword>
<dbReference type="AlphaFoldDB" id="A0A3P2RDM8"/>
<keyword evidence="2" id="KW-0812">Transmembrane</keyword>